<dbReference type="InterPro" id="IPR000873">
    <property type="entry name" value="AMP-dep_synth/lig_dom"/>
</dbReference>
<dbReference type="Gene3D" id="3.30.300.30">
    <property type="match status" value="3"/>
</dbReference>
<dbReference type="Gene3D" id="3.40.50.1820">
    <property type="entry name" value="alpha/beta hydrolase"/>
    <property type="match status" value="1"/>
</dbReference>
<dbReference type="NCBIfam" id="TIGR01733">
    <property type="entry name" value="AA-adenyl-dom"/>
    <property type="match status" value="3"/>
</dbReference>
<dbReference type="InterPro" id="IPR020802">
    <property type="entry name" value="TesA-like"/>
</dbReference>
<dbReference type="InterPro" id="IPR023213">
    <property type="entry name" value="CAT-like_dom_sf"/>
</dbReference>
<dbReference type="Pfam" id="PF13193">
    <property type="entry name" value="AMP-binding_C"/>
    <property type="match status" value="1"/>
</dbReference>
<dbReference type="CDD" id="cd05930">
    <property type="entry name" value="A_NRPS"/>
    <property type="match status" value="2"/>
</dbReference>
<dbReference type="PROSITE" id="PS50075">
    <property type="entry name" value="CARRIER"/>
    <property type="match status" value="3"/>
</dbReference>
<evidence type="ECO:0000256" key="3">
    <source>
        <dbReference type="ARBA" id="ARBA00022553"/>
    </source>
</evidence>
<dbReference type="InterPro" id="IPR006162">
    <property type="entry name" value="Ppantetheine_attach_site"/>
</dbReference>
<dbReference type="SMART" id="SM00824">
    <property type="entry name" value="PKS_TE"/>
    <property type="match status" value="1"/>
</dbReference>
<dbReference type="Gene3D" id="2.30.38.10">
    <property type="entry name" value="Luciferase, Domain 3"/>
    <property type="match status" value="2"/>
</dbReference>
<dbReference type="InterPro" id="IPR029058">
    <property type="entry name" value="AB_hydrolase_fold"/>
</dbReference>
<dbReference type="PROSITE" id="PS00012">
    <property type="entry name" value="PHOSPHOPANTETHEINE"/>
    <property type="match status" value="2"/>
</dbReference>
<dbReference type="EMBL" id="SACS01000003">
    <property type="protein sequence ID" value="RVU40793.1"/>
    <property type="molecule type" value="Genomic_DNA"/>
</dbReference>
<comment type="caution">
    <text evidence="5">The sequence shown here is derived from an EMBL/GenBank/DDBJ whole genome shotgun (WGS) entry which is preliminary data.</text>
</comment>
<evidence type="ECO:0000313" key="5">
    <source>
        <dbReference type="EMBL" id="RVU40793.1"/>
    </source>
</evidence>
<dbReference type="Pfam" id="PF00975">
    <property type="entry name" value="Thioesterase"/>
    <property type="match status" value="1"/>
</dbReference>
<dbReference type="RefSeq" id="WP_127697805.1">
    <property type="nucleotide sequence ID" value="NZ_SACS01000003.1"/>
</dbReference>
<sequence>MKTSLPGRPGNTPLIELFVQQLARMSQMQHLMSVQLQQLQRPQTSHHRRSAAGLPDAVAAPVAAPLKVQLSASAAVIPSQSQWLPMTSAQRRLYLLCQQPDAELSYHITSLTELTGPLDVSRLDQAMQALADRHQVLRTRLSQQQRAGADELFWQHIQSEAVFGLQCQDWQELDATTLSSRLRHLLQPFDLQQAPLARVYLLQLAPDHHLLLTDFHHAISDGFSLSVFVRELLQHYQGETLPAVSQQYGDYLLWEQQYCQSVRYQQDLQYWQQQSLGNRPPTELPLCRARPARQEFLGGRLFSKLDLNLTQALKQTARQHQVSLFMLLLAGCQLWLSRLCRQSEVQVGVPAVVRGNEAAAHTMGMYTNTLVLHQDIDEQQTLAQLLQQVRARCVGAYQHQALPFADLVNNVASRSQSSARNPLFDVIFVFENADDRVLNLPGLQVRDLPFDPGVSSFDLCLELIEQQGQIALNLHYASALFDTDILQHWLDALLALYQQMTLQPQAKLATLGWLSPAQQQLLAQFQQPPQQPAASSQNNALPVEWRDWQIQQWVAEQARQQPQQTAIQYLEQQLSYQQLDQQANQLANFLLQQGVRYGQRVAISLPRGPQLAVAWLAVAKTGAVFVPVDPDYPHARIRHILTDSAATLLLTESTVVLPELQLPVQWQSESLQPEQGQCQRQDLDLLDLSDFSVTAPPISGDLHSLMYLVYTSGTTGLPKGAQLQHLGVNRLMWEQIPRLGLGPGSRVLQFASFSFDAGLVEFFWALCSGATLYMYPAAVVRDPAALDQVVARDQLTHALMTPALLPYLDVTAWRSVRTLLIGGEACPDVLARLWAEGRCLLNSYGPTETSIYCTQGQLPPDFVRMQMGGSVAEARLYVVDNALSPVPPGVPGELLIGGPGVGAGYLQRPELNAEKFIPNPFAAGQLYRTGDLVRWLPEGQLQYLGRIDHQVKLRGFRIELAEIEAVLLAQPQVREAAVRVLGAGADAELIAYLVAPANVCDEVRTALRATLPDYMVPAALVILAKLPLTANGKLDKQALPLPAADDYQRTLFEPPQGATERLLATIWQQLLQAAQVGRHDNFYALGGHSLLAARLLSQIQQHWPVELGLAAVIGSTDLAELACRIDAAVRDPNIAAPAIPSLKALPPQARYPLSASQQRLWFVERWSAGQRMYHVPLVWQVTGPFVAKFADQALMTLLARHQPLHFGLSEDDDGQLWQQPLPLPASLVQQRDLQHCHESEVQQQVAALLALPFDLATDIKLRAWWLQTAPERGLLVLNLHHIATDGWSMAVLATEFATLYQALCQANAGTASAETLPPLPLQYSDYVLWQQSPDVQRHWQQQLSFWQQVLEDAPPVHQLPLDFDRPEQPSHHGGWHAFTLATQHSTELVQFARQQQVSLFTVLLSAFYLLLEKYSQSRDLVIGTPVANRAQPELGNLAGFFVNTLVLRQQLDPALTLAELLHQVQQQVAQAQQHQEYPFEKLVEALQPVRQSQYSPLFQIMFSMDPPGLADMQFADVSLSKASGAEQHARFELTLEVSTESNAFEFAFEYNADLFSATTIKRLAASYQALLQQMLHSSQQRWDQLDALSAAQRVSLLTGHGTAPTLESFVTDTEANTGAATLLAQLQQFALDTPAATALQHGATALSYQQLWQQSQVVAAALQRDGIVEGAVVALCLQRSVPLLVTVLALLRLGAVYLPLDPAYPDERLQQIIQDAQPVLVLTEPTQAQRFDQAEQPVFVPRCRVLQQCWADWFSAEQLPALQTTVLLLPSADAVAYLIYTSGSTGTPKGVMVGQPQLLHLAHSMKQAYQLQSTDRVLQFSSINFDISIEEIFASWYSGACLVLRQENWIDSPASFWQQVQACQLSVLNLPTAFWSELTTALPDTFDPALRLVIIGGEAAPLQQVRRWLQSTASHIRLINAYGPTETTVTATCYPISSVQPRQHQIPLGRPVGMNRCYILDADRRLLPPGAIGQLWIAGPGVSQGYLRRAEQTAAVFCQDPLGIAVSSNGDLWYHSGDLARWNSDDQLEFFGREDDQVKLNGFRIELSDIEAQILQYRGVCSALVVADQPQGSWRLLAYLRADHQVDIQALRQYLSRKLPQFMLPAALHQLAEWPLLPNGKIDRKALPQPADTAFAHSAGEPPATAAEQQLAQLWQQLLGVAVQSRRSDFFALGGHSLLSIRLLALIRQQFGRELAVRDIFQHSELAAMARLLQEDEQHWPLLVARASVANAAVASEEAGNRTIIATNEAQLLPLSFSQQRLWFIEQLQPGSAQYHISATLQLLEPLDADILEQAANLLTAQHEILRTVMVEQDGQSWQRVMPDAKFSLQRLSIAGRADLSAVAAKHADTPFDLQADLMWRLALVDSGETQFLLFNLHHIAGDGWSVDLLINGLLRCYQQLQHGDASVPVLTLQYGDYALWQQALAQAGYFAQAAHYFNTTLAQLPPVHALPLDFPRPVLPDHRGASISLMINREELQELQQFALSHQTSLFSLCHAAFAHVLARWSGQRDIVIGTPVLNRTQASLQDLVGFFVNTLVLRLDCDPAQHFTALLEQSRQQLHQAQQYQDYPFELLVAALNPPREAAIHPLFQIFMAMDVSDDTALQAHGITLIQPDAVLARFDLSLNLQVQEQQLRLRLDYACALFSERTANALLDALLLTLQQVRIEALRSLGRLPVLSPQQQQLLLAKQPVLTEDRLSFSRHTDLLTQWHQQQVQHADQIAVADPLHALSYQQLEAGANQLAHALYAIGIRPTQRVALLLRRDHQLPMAILALWKLGCAYVPLDPTQPAARQQAVLLDADVQLTLASRCYQALAQQLNLKTLSTDPALATALWVLDAPELLRTLQQQPSTAPELLLPADPLAYLIYTSGSTGQPKGVQVYLSSVLECLNQIAARIGFQPQQAMLAITTVTFDISVLELWLPLLWGGRTVLMQSEEARDPLLLQQWLDRFEIRLLQATPATWQGLILSGWQSRPGLTMLCGGEALSKPLALQLLSGGGTLWNVYGPTEATIWVSAAPIRSEDDFAGQGVAPVCDLLPGVRSYVLSPAGLLQPPGVAGELYLSGPCVAAGYRNRPDLTARHFLPDPFSTSTQTMYRTGDLVRQLPGGQLAFLGRLDHQVKINGFRIELGDIESQLRQHPAVEQAVALVLTVREQPQLVLYWQRCAGVTDDEHSLRTYLQQQLPAYMQPAYWLELDNFPLNSNGKIDRKALPSPQPTRQISQPPATELELVLQQIFQQVLEQQVPDVTVSFFELGGHSLLSIRLMQLLNSQGRTRQWPVLSLADLFHNPDIRRLADHLSAALLQHEDHTRSQDDSVRWVVLEPQAGLPEWWVIPGAGAISAAMLPLARQLRGNAQVQVAEPQGRLGLQNPHQDWATLTSDYLQALRRAQPQGPYHIAGHSLGGRIAYQLACMLEAQGEQVTLCLLDVDLRPMADTGDVLDACSEMYQLLCRAMAQPALEFSDPAQYRGALVQLMQQAGLLPTDDWQTELDALLAVASAQAELYRQFKPGPKFHGPAVLIYGDDFATAHPRTHLRRQLKQYLKGNLQLQQVAGDHLTMLSAPALAQKLIQLLSSV</sequence>
<dbReference type="Gene3D" id="3.40.50.12780">
    <property type="entry name" value="N-terminal domain of ligase-like"/>
    <property type="match status" value="1"/>
</dbReference>
<dbReference type="SUPFAM" id="SSF56801">
    <property type="entry name" value="Acetyl-CoA synthetase-like"/>
    <property type="match status" value="3"/>
</dbReference>
<dbReference type="Pfam" id="PF00501">
    <property type="entry name" value="AMP-binding"/>
    <property type="match status" value="3"/>
</dbReference>
<feature type="domain" description="Carrier" evidence="4">
    <location>
        <begin position="1054"/>
        <end position="1129"/>
    </location>
</feature>
<dbReference type="SMART" id="SM00823">
    <property type="entry name" value="PKS_PP"/>
    <property type="match status" value="2"/>
</dbReference>
<dbReference type="InterPro" id="IPR001242">
    <property type="entry name" value="Condensation_dom"/>
</dbReference>
<dbReference type="FunFam" id="3.40.50.12780:FF:000012">
    <property type="entry name" value="Non-ribosomal peptide synthetase"/>
    <property type="match status" value="1"/>
</dbReference>
<dbReference type="GO" id="GO:0043041">
    <property type="term" value="P:amino acid activation for nonribosomal peptide biosynthetic process"/>
    <property type="evidence" value="ECO:0007669"/>
    <property type="project" value="TreeGrafter"/>
</dbReference>
<organism evidence="5 6">
    <name type="scientific">Rheinheimera riviphila</name>
    <dbReference type="NCBI Taxonomy" id="1834037"/>
    <lineage>
        <taxon>Bacteria</taxon>
        <taxon>Pseudomonadati</taxon>
        <taxon>Pseudomonadota</taxon>
        <taxon>Gammaproteobacteria</taxon>
        <taxon>Chromatiales</taxon>
        <taxon>Chromatiaceae</taxon>
        <taxon>Rheinheimera</taxon>
    </lineage>
</organism>
<dbReference type="Proteomes" id="UP000283077">
    <property type="component" value="Unassembled WGS sequence"/>
</dbReference>
<dbReference type="InterPro" id="IPR025110">
    <property type="entry name" value="AMP-bd_C"/>
</dbReference>
<keyword evidence="2" id="KW-0596">Phosphopantetheine</keyword>
<dbReference type="Gene3D" id="3.30.559.30">
    <property type="entry name" value="Nonribosomal peptide synthetase, condensation domain"/>
    <property type="match status" value="3"/>
</dbReference>
<dbReference type="GO" id="GO:0005737">
    <property type="term" value="C:cytoplasm"/>
    <property type="evidence" value="ECO:0007669"/>
    <property type="project" value="TreeGrafter"/>
</dbReference>
<dbReference type="Gene3D" id="3.30.559.10">
    <property type="entry name" value="Chloramphenicol acetyltransferase-like domain"/>
    <property type="match status" value="3"/>
</dbReference>
<dbReference type="Pfam" id="PF00668">
    <property type="entry name" value="Condensation"/>
    <property type="match status" value="3"/>
</dbReference>
<dbReference type="GO" id="GO:0072330">
    <property type="term" value="P:monocarboxylic acid biosynthetic process"/>
    <property type="evidence" value="ECO:0007669"/>
    <property type="project" value="UniProtKB-ARBA"/>
</dbReference>
<dbReference type="SUPFAM" id="SSF52777">
    <property type="entry name" value="CoA-dependent acyltransferases"/>
    <property type="match status" value="6"/>
</dbReference>
<dbReference type="GO" id="GO:0044550">
    <property type="term" value="P:secondary metabolite biosynthetic process"/>
    <property type="evidence" value="ECO:0007669"/>
    <property type="project" value="UniProtKB-ARBA"/>
</dbReference>
<protein>
    <submittedName>
        <fullName evidence="5">Amino acid adenylation domain-containing protein</fullName>
    </submittedName>
</protein>
<dbReference type="Gene3D" id="3.40.50.980">
    <property type="match status" value="4"/>
</dbReference>
<comment type="cofactor">
    <cofactor evidence="1">
        <name>pantetheine 4'-phosphate</name>
        <dbReference type="ChEBI" id="CHEBI:47942"/>
    </cofactor>
</comment>
<dbReference type="NCBIfam" id="NF003417">
    <property type="entry name" value="PRK04813.1"/>
    <property type="match status" value="3"/>
</dbReference>
<accession>A0A437R246</accession>
<gene>
    <name evidence="5" type="ORF">EOE67_04230</name>
</gene>
<evidence type="ECO:0000313" key="6">
    <source>
        <dbReference type="Proteomes" id="UP000283077"/>
    </source>
</evidence>
<dbReference type="Gene3D" id="1.10.1200.10">
    <property type="entry name" value="ACP-like"/>
    <property type="match status" value="3"/>
</dbReference>
<feature type="domain" description="Carrier" evidence="4">
    <location>
        <begin position="3221"/>
        <end position="3300"/>
    </location>
</feature>
<keyword evidence="3" id="KW-0597">Phosphoprotein</keyword>
<feature type="domain" description="Carrier" evidence="4">
    <location>
        <begin position="2142"/>
        <end position="2217"/>
    </location>
</feature>
<dbReference type="InterPro" id="IPR036736">
    <property type="entry name" value="ACP-like_sf"/>
</dbReference>
<dbReference type="Pfam" id="PF00550">
    <property type="entry name" value="PP-binding"/>
    <property type="match status" value="3"/>
</dbReference>
<dbReference type="InterPro" id="IPR020806">
    <property type="entry name" value="PKS_PP-bd"/>
</dbReference>
<dbReference type="FunFam" id="3.30.300.30:FF:000015">
    <property type="entry name" value="Nonribosomal peptide synthase SidD"/>
    <property type="match status" value="1"/>
</dbReference>
<dbReference type="FunFam" id="3.30.300.30:FF:000010">
    <property type="entry name" value="Enterobactin synthetase component F"/>
    <property type="match status" value="1"/>
</dbReference>
<dbReference type="PANTHER" id="PTHR45527:SF1">
    <property type="entry name" value="FATTY ACID SYNTHASE"/>
    <property type="match status" value="1"/>
</dbReference>
<dbReference type="InterPro" id="IPR009081">
    <property type="entry name" value="PP-bd_ACP"/>
</dbReference>
<name>A0A437R246_9GAMM</name>
<dbReference type="SUPFAM" id="SSF53474">
    <property type="entry name" value="alpha/beta-Hydrolases"/>
    <property type="match status" value="1"/>
</dbReference>
<proteinExistence type="predicted"/>
<dbReference type="InterPro" id="IPR020845">
    <property type="entry name" value="AMP-binding_CS"/>
</dbReference>
<dbReference type="PROSITE" id="PS00455">
    <property type="entry name" value="AMP_BINDING"/>
    <property type="match status" value="3"/>
</dbReference>
<dbReference type="InterPro" id="IPR001031">
    <property type="entry name" value="Thioesterase"/>
</dbReference>
<reference evidence="5 6" key="1">
    <citation type="submission" date="2019-01" db="EMBL/GenBank/DDBJ databases">
        <authorList>
            <person name="Chen W.-M."/>
        </authorList>
    </citation>
    <scope>NUCLEOTIDE SEQUENCE [LARGE SCALE GENOMIC DNA]</scope>
    <source>
        <strain evidence="5 6">KYPC3</strain>
    </source>
</reference>
<dbReference type="GO" id="GO:0031177">
    <property type="term" value="F:phosphopantetheine binding"/>
    <property type="evidence" value="ECO:0007669"/>
    <property type="project" value="InterPro"/>
</dbReference>
<evidence type="ECO:0000256" key="2">
    <source>
        <dbReference type="ARBA" id="ARBA00022450"/>
    </source>
</evidence>
<dbReference type="FunFam" id="1.10.1200.10:FF:000016">
    <property type="entry name" value="Non-ribosomal peptide synthase"/>
    <property type="match status" value="1"/>
</dbReference>
<dbReference type="SUPFAM" id="SSF47336">
    <property type="entry name" value="ACP-like"/>
    <property type="match status" value="3"/>
</dbReference>
<dbReference type="InterPro" id="IPR042099">
    <property type="entry name" value="ANL_N_sf"/>
</dbReference>
<dbReference type="InterPro" id="IPR010071">
    <property type="entry name" value="AA_adenyl_dom"/>
</dbReference>
<dbReference type="PANTHER" id="PTHR45527">
    <property type="entry name" value="NONRIBOSOMAL PEPTIDE SYNTHETASE"/>
    <property type="match status" value="1"/>
</dbReference>
<dbReference type="GO" id="GO:0003824">
    <property type="term" value="F:catalytic activity"/>
    <property type="evidence" value="ECO:0007669"/>
    <property type="project" value="InterPro"/>
</dbReference>
<dbReference type="OrthoDB" id="9757559at2"/>
<keyword evidence="6" id="KW-1185">Reference proteome</keyword>
<evidence type="ECO:0000259" key="4">
    <source>
        <dbReference type="PROSITE" id="PS50075"/>
    </source>
</evidence>
<dbReference type="CDD" id="cd19531">
    <property type="entry name" value="LCL_NRPS-like"/>
    <property type="match status" value="3"/>
</dbReference>
<dbReference type="InterPro" id="IPR045851">
    <property type="entry name" value="AMP-bd_C_sf"/>
</dbReference>
<evidence type="ECO:0000256" key="1">
    <source>
        <dbReference type="ARBA" id="ARBA00001957"/>
    </source>
</evidence>